<dbReference type="EMBL" id="JAXIVS010000004">
    <property type="protein sequence ID" value="MDY7227451.1"/>
    <property type="molecule type" value="Genomic_DNA"/>
</dbReference>
<sequence length="360" mass="38619">MTTSAGPRYAPVDEVVGRWRLLERAGGGTFGTVFRAQLTSEPGTVAAVKIARHPGDPRFEREAKLLDEARSPHLPRLLDKGEWTSPAGQRYPYLVMQWVEGLSLYAWRNARGLTQASAAQVLCHVARALADTSSAEPPRLLPPGALVTVAPELERLILPLLSKNSQERGSAAELAQALEQAAASAGHAPIAASPSVMETQKTARPGPRPRLTVPSWLTWAGSSALGACVVIAVWTGVHGPKAPEATHPSVRAEEEKPEASVSDERRTSLADAGVEEALAAVHELPSARFGTPHFGREMPREPFKGQRKPPCGRLEVAINGACWVEVGRQKPPCGNDGFDWNGLCYIPSFNSPRQPTSGEP</sequence>
<keyword evidence="4" id="KW-1185">Reference proteome</keyword>
<dbReference type="InterPro" id="IPR011009">
    <property type="entry name" value="Kinase-like_dom_sf"/>
</dbReference>
<dbReference type="InterPro" id="IPR002575">
    <property type="entry name" value="Aminoglycoside_PTrfase"/>
</dbReference>
<proteinExistence type="predicted"/>
<feature type="region of interest" description="Disordered" evidence="1">
    <location>
        <begin position="240"/>
        <end position="265"/>
    </location>
</feature>
<dbReference type="InterPro" id="IPR000719">
    <property type="entry name" value="Prot_kinase_dom"/>
</dbReference>
<dbReference type="Pfam" id="PF01636">
    <property type="entry name" value="APH"/>
    <property type="match status" value="1"/>
</dbReference>
<evidence type="ECO:0000259" key="2">
    <source>
        <dbReference type="PROSITE" id="PS50011"/>
    </source>
</evidence>
<dbReference type="SUPFAM" id="SSF56112">
    <property type="entry name" value="Protein kinase-like (PK-like)"/>
    <property type="match status" value="1"/>
</dbReference>
<dbReference type="SMART" id="SM00220">
    <property type="entry name" value="S_TKc"/>
    <property type="match status" value="1"/>
</dbReference>
<feature type="compositionally biased region" description="Basic and acidic residues" evidence="1">
    <location>
        <begin position="294"/>
        <end position="304"/>
    </location>
</feature>
<feature type="region of interest" description="Disordered" evidence="1">
    <location>
        <begin position="289"/>
        <end position="309"/>
    </location>
</feature>
<reference evidence="3 4" key="1">
    <citation type="submission" date="2023-12" db="EMBL/GenBank/DDBJ databases">
        <title>the genome sequence of Hyalangium sp. s54d21.</title>
        <authorList>
            <person name="Zhang X."/>
        </authorList>
    </citation>
    <scope>NUCLEOTIDE SEQUENCE [LARGE SCALE GENOMIC DNA]</scope>
    <source>
        <strain evidence="4">s54d21</strain>
    </source>
</reference>
<dbReference type="Proteomes" id="UP001291309">
    <property type="component" value="Unassembled WGS sequence"/>
</dbReference>
<evidence type="ECO:0000256" key="1">
    <source>
        <dbReference type="SAM" id="MobiDB-lite"/>
    </source>
</evidence>
<protein>
    <submittedName>
        <fullName evidence="3">Phosphotransferase</fullName>
    </submittedName>
</protein>
<comment type="caution">
    <text evidence="3">The sequence shown here is derived from an EMBL/GenBank/DDBJ whole genome shotgun (WGS) entry which is preliminary data.</text>
</comment>
<feature type="domain" description="Protein kinase" evidence="2">
    <location>
        <begin position="19"/>
        <end position="360"/>
    </location>
</feature>
<accession>A0ABU5H1X3</accession>
<dbReference type="RefSeq" id="WP_321546175.1">
    <property type="nucleotide sequence ID" value="NZ_JAXIVS010000004.1"/>
</dbReference>
<name>A0ABU5H1X3_9BACT</name>
<evidence type="ECO:0000313" key="4">
    <source>
        <dbReference type="Proteomes" id="UP001291309"/>
    </source>
</evidence>
<organism evidence="3 4">
    <name type="scientific">Hyalangium rubrum</name>
    <dbReference type="NCBI Taxonomy" id="3103134"/>
    <lineage>
        <taxon>Bacteria</taxon>
        <taxon>Pseudomonadati</taxon>
        <taxon>Myxococcota</taxon>
        <taxon>Myxococcia</taxon>
        <taxon>Myxococcales</taxon>
        <taxon>Cystobacterineae</taxon>
        <taxon>Archangiaceae</taxon>
        <taxon>Hyalangium</taxon>
    </lineage>
</organism>
<feature type="compositionally biased region" description="Basic and acidic residues" evidence="1">
    <location>
        <begin position="250"/>
        <end position="265"/>
    </location>
</feature>
<feature type="region of interest" description="Disordered" evidence="1">
    <location>
        <begin position="189"/>
        <end position="209"/>
    </location>
</feature>
<gene>
    <name evidence="3" type="ORF">SYV04_13650</name>
</gene>
<evidence type="ECO:0000313" key="3">
    <source>
        <dbReference type="EMBL" id="MDY7227451.1"/>
    </source>
</evidence>
<dbReference type="PROSITE" id="PS50011">
    <property type="entry name" value="PROTEIN_KINASE_DOM"/>
    <property type="match status" value="1"/>
</dbReference>
<dbReference type="Gene3D" id="1.10.510.10">
    <property type="entry name" value="Transferase(Phosphotransferase) domain 1"/>
    <property type="match status" value="1"/>
</dbReference>